<protein>
    <submittedName>
        <fullName evidence="1">Uncharacterized protein</fullName>
    </submittedName>
</protein>
<name>A0ACC3BMF3_PYRYE</name>
<gene>
    <name evidence="1" type="ORF">I4F81_001393</name>
</gene>
<dbReference type="Proteomes" id="UP000798662">
    <property type="component" value="Chromosome 1"/>
</dbReference>
<dbReference type="EMBL" id="CM020618">
    <property type="protein sequence ID" value="KAK1858793.1"/>
    <property type="molecule type" value="Genomic_DNA"/>
</dbReference>
<accession>A0ACC3BMF3</accession>
<comment type="caution">
    <text evidence="1">The sequence shown here is derived from an EMBL/GenBank/DDBJ whole genome shotgun (WGS) entry which is preliminary data.</text>
</comment>
<evidence type="ECO:0000313" key="2">
    <source>
        <dbReference type="Proteomes" id="UP000798662"/>
    </source>
</evidence>
<sequence>MQLLRGDSAATAAAAVAPTGNVVGGAGGGDSVEGGSATQLVAVTCTRPPAPRATTVTATAPRRRRRGSPRRRHGGWQRWRLTTPQWRGRAGAMPATVNGEWVREGSRAGGAAAVATAGDDGGSPGALGLRVASKVKRAKNFGRIQAGGTGGRRVCGEAGVRRVRGGGDPSPPAFAPGPSPLPQRPPRDGGGKMIAAPAGRSASAGNLDSPSVAAARRAHLRRRTGKQLWICWRWRWTVWWAVSRRRQRR</sequence>
<reference evidence="1" key="1">
    <citation type="submission" date="2019-11" db="EMBL/GenBank/DDBJ databases">
        <title>Nori genome reveals adaptations in red seaweeds to the harsh intertidal environment.</title>
        <authorList>
            <person name="Wang D."/>
            <person name="Mao Y."/>
        </authorList>
    </citation>
    <scope>NUCLEOTIDE SEQUENCE</scope>
    <source>
        <tissue evidence="1">Gametophyte</tissue>
    </source>
</reference>
<evidence type="ECO:0000313" key="1">
    <source>
        <dbReference type="EMBL" id="KAK1858793.1"/>
    </source>
</evidence>
<organism evidence="1 2">
    <name type="scientific">Pyropia yezoensis</name>
    <name type="common">Susabi-nori</name>
    <name type="synonym">Porphyra yezoensis</name>
    <dbReference type="NCBI Taxonomy" id="2788"/>
    <lineage>
        <taxon>Eukaryota</taxon>
        <taxon>Rhodophyta</taxon>
        <taxon>Bangiophyceae</taxon>
        <taxon>Bangiales</taxon>
        <taxon>Bangiaceae</taxon>
        <taxon>Pyropia</taxon>
    </lineage>
</organism>
<keyword evidence="2" id="KW-1185">Reference proteome</keyword>
<proteinExistence type="predicted"/>